<dbReference type="InterPro" id="IPR001129">
    <property type="entry name" value="Membr-assoc_MAPEG"/>
</dbReference>
<evidence type="ECO:0000256" key="5">
    <source>
        <dbReference type="SAM" id="Phobius"/>
    </source>
</evidence>
<evidence type="ECO:0000256" key="2">
    <source>
        <dbReference type="ARBA" id="ARBA00022692"/>
    </source>
</evidence>
<dbReference type="Proteomes" id="UP001228905">
    <property type="component" value="Unassembled WGS sequence"/>
</dbReference>
<evidence type="ECO:0000313" key="7">
    <source>
        <dbReference type="Proteomes" id="UP001228905"/>
    </source>
</evidence>
<dbReference type="SUPFAM" id="SSF161084">
    <property type="entry name" value="MAPEG domain-like"/>
    <property type="match status" value="1"/>
</dbReference>
<feature type="transmembrane region" description="Helical" evidence="5">
    <location>
        <begin position="12"/>
        <end position="29"/>
    </location>
</feature>
<gene>
    <name evidence="6" type="ORF">QO010_004221</name>
</gene>
<organism evidence="6 7">
    <name type="scientific">Caulobacter ginsengisoli</name>
    <dbReference type="NCBI Taxonomy" id="400775"/>
    <lineage>
        <taxon>Bacteria</taxon>
        <taxon>Pseudomonadati</taxon>
        <taxon>Pseudomonadota</taxon>
        <taxon>Alphaproteobacteria</taxon>
        <taxon>Caulobacterales</taxon>
        <taxon>Caulobacteraceae</taxon>
        <taxon>Caulobacter</taxon>
    </lineage>
</organism>
<dbReference type="InterPro" id="IPR023352">
    <property type="entry name" value="MAPEG-like_dom_sf"/>
</dbReference>
<proteinExistence type="predicted"/>
<feature type="transmembrane region" description="Helical" evidence="5">
    <location>
        <begin position="74"/>
        <end position="100"/>
    </location>
</feature>
<protein>
    <recommendedName>
        <fullName evidence="8">MAPEG family protein</fullName>
    </recommendedName>
</protein>
<keyword evidence="7" id="KW-1185">Reference proteome</keyword>
<comment type="caution">
    <text evidence="6">The sequence shown here is derived from an EMBL/GenBank/DDBJ whole genome shotgun (WGS) entry which is preliminary data.</text>
</comment>
<accession>A0ABU0IWN2</accession>
<reference evidence="6 7" key="1">
    <citation type="submission" date="2023-07" db="EMBL/GenBank/DDBJ databases">
        <title>Genomic Encyclopedia of Type Strains, Phase IV (KMG-IV): sequencing the most valuable type-strain genomes for metagenomic binning, comparative biology and taxonomic classification.</title>
        <authorList>
            <person name="Goeker M."/>
        </authorList>
    </citation>
    <scope>NUCLEOTIDE SEQUENCE [LARGE SCALE GENOMIC DNA]</scope>
    <source>
        <strain evidence="6 7">DSM 18695</strain>
    </source>
</reference>
<keyword evidence="2 5" id="KW-0812">Transmembrane</keyword>
<evidence type="ECO:0008006" key="8">
    <source>
        <dbReference type="Google" id="ProtNLM"/>
    </source>
</evidence>
<comment type="subcellular location">
    <subcellularLocation>
        <location evidence="1">Membrane</location>
    </subcellularLocation>
</comment>
<evidence type="ECO:0000256" key="3">
    <source>
        <dbReference type="ARBA" id="ARBA00022989"/>
    </source>
</evidence>
<evidence type="ECO:0000256" key="1">
    <source>
        <dbReference type="ARBA" id="ARBA00004370"/>
    </source>
</evidence>
<feature type="transmembrane region" description="Helical" evidence="5">
    <location>
        <begin position="120"/>
        <end position="142"/>
    </location>
</feature>
<evidence type="ECO:0000313" key="6">
    <source>
        <dbReference type="EMBL" id="MDQ0466428.1"/>
    </source>
</evidence>
<evidence type="ECO:0000256" key="4">
    <source>
        <dbReference type="ARBA" id="ARBA00023136"/>
    </source>
</evidence>
<dbReference type="Gene3D" id="1.20.120.550">
    <property type="entry name" value="Membrane associated eicosanoid/glutathione metabolism-like domain"/>
    <property type="match status" value="1"/>
</dbReference>
<dbReference type="RefSeq" id="WP_307352527.1">
    <property type="nucleotide sequence ID" value="NZ_JAUSVS010000011.1"/>
</dbReference>
<sequence length="144" mass="16011">MNFLNEPNVLAPVLALILWSLVVWVWMYATRIPAMLKAKIPPQDARFPGSLDVLPDNVRQVADNYNHLFEQPTIFYALAVYTYLTAGVGPLTCGLAWAYVGLRVIHSLVQGTVNIVNLRFLVFAASTLVLIAWALIEACALLNR</sequence>
<keyword evidence="4 5" id="KW-0472">Membrane</keyword>
<dbReference type="Pfam" id="PF01124">
    <property type="entry name" value="MAPEG"/>
    <property type="match status" value="1"/>
</dbReference>
<keyword evidence="3 5" id="KW-1133">Transmembrane helix</keyword>
<name>A0ABU0IWN2_9CAUL</name>
<dbReference type="EMBL" id="JAUSVS010000011">
    <property type="protein sequence ID" value="MDQ0466428.1"/>
    <property type="molecule type" value="Genomic_DNA"/>
</dbReference>